<keyword evidence="4 8" id="KW-0812">Transmembrane</keyword>
<dbReference type="EMBL" id="CAXAMM010012169">
    <property type="protein sequence ID" value="CAK9028151.1"/>
    <property type="molecule type" value="Genomic_DNA"/>
</dbReference>
<dbReference type="Gene3D" id="1.10.3430.10">
    <property type="entry name" value="Ammonium transporter AmtB like domains"/>
    <property type="match status" value="1"/>
</dbReference>
<dbReference type="SUPFAM" id="SSF111352">
    <property type="entry name" value="Ammonium transporter"/>
    <property type="match status" value="1"/>
</dbReference>
<dbReference type="PANTHER" id="PTHR43029">
    <property type="entry name" value="AMMONIUM TRANSPORTER MEP2"/>
    <property type="match status" value="1"/>
</dbReference>
<feature type="transmembrane region" description="Helical" evidence="8">
    <location>
        <begin position="50"/>
        <end position="73"/>
    </location>
</feature>
<feature type="transmembrane region" description="Helical" evidence="8">
    <location>
        <begin position="128"/>
        <end position="149"/>
    </location>
</feature>
<evidence type="ECO:0000256" key="7">
    <source>
        <dbReference type="ARBA" id="ARBA00023177"/>
    </source>
</evidence>
<keyword evidence="6 8" id="KW-0472">Membrane</keyword>
<organism evidence="10 11">
    <name type="scientific">Durusdinium trenchii</name>
    <dbReference type="NCBI Taxonomy" id="1381693"/>
    <lineage>
        <taxon>Eukaryota</taxon>
        <taxon>Sar</taxon>
        <taxon>Alveolata</taxon>
        <taxon>Dinophyceae</taxon>
        <taxon>Suessiales</taxon>
        <taxon>Symbiodiniaceae</taxon>
        <taxon>Durusdinium</taxon>
    </lineage>
</organism>
<dbReference type="InterPro" id="IPR001905">
    <property type="entry name" value="Ammonium_transpt"/>
</dbReference>
<evidence type="ECO:0000259" key="9">
    <source>
        <dbReference type="Pfam" id="PF00909"/>
    </source>
</evidence>
<feature type="transmembrane region" description="Helical" evidence="8">
    <location>
        <begin position="230"/>
        <end position="249"/>
    </location>
</feature>
<evidence type="ECO:0000256" key="2">
    <source>
        <dbReference type="ARBA" id="ARBA00005887"/>
    </source>
</evidence>
<dbReference type="InterPro" id="IPR024041">
    <property type="entry name" value="NH4_transpt_AmtB-like_dom"/>
</dbReference>
<evidence type="ECO:0000256" key="3">
    <source>
        <dbReference type="ARBA" id="ARBA00022448"/>
    </source>
</evidence>
<accession>A0ABP0KMS4</accession>
<feature type="transmembrane region" description="Helical" evidence="8">
    <location>
        <begin position="161"/>
        <end position="182"/>
    </location>
</feature>
<keyword evidence="3 8" id="KW-0813">Transport</keyword>
<keyword evidence="11" id="KW-1185">Reference proteome</keyword>
<reference evidence="10 11" key="1">
    <citation type="submission" date="2024-02" db="EMBL/GenBank/DDBJ databases">
        <authorList>
            <person name="Chen Y."/>
            <person name="Shah S."/>
            <person name="Dougan E. K."/>
            <person name="Thang M."/>
            <person name="Chan C."/>
        </authorList>
    </citation>
    <scope>NUCLEOTIDE SEQUENCE [LARGE SCALE GENOMIC DNA]</scope>
</reference>
<dbReference type="InterPro" id="IPR018047">
    <property type="entry name" value="Ammonium_transpt_CS"/>
</dbReference>
<comment type="similarity">
    <text evidence="2 8">Belongs to the ammonia transporter channel (TC 1.A.11.2) family.</text>
</comment>
<feature type="transmembrane region" description="Helical" evidence="8">
    <location>
        <begin position="203"/>
        <end position="224"/>
    </location>
</feature>
<feature type="transmembrane region" description="Helical" evidence="8">
    <location>
        <begin position="6"/>
        <end position="29"/>
    </location>
</feature>
<feature type="domain" description="Ammonium transporter AmtB-like" evidence="9">
    <location>
        <begin position="9"/>
        <end position="387"/>
    </location>
</feature>
<feature type="transmembrane region" description="Helical" evidence="8">
    <location>
        <begin position="93"/>
        <end position="116"/>
    </location>
</feature>
<evidence type="ECO:0000256" key="4">
    <source>
        <dbReference type="ARBA" id="ARBA00022692"/>
    </source>
</evidence>
<dbReference type="Pfam" id="PF00909">
    <property type="entry name" value="Ammonium_transp"/>
    <property type="match status" value="1"/>
</dbReference>
<feature type="transmembrane region" description="Helical" evidence="8">
    <location>
        <begin position="314"/>
        <end position="335"/>
    </location>
</feature>
<evidence type="ECO:0000256" key="8">
    <source>
        <dbReference type="RuleBase" id="RU362002"/>
    </source>
</evidence>
<dbReference type="PANTHER" id="PTHR43029:SF10">
    <property type="entry name" value="AMMONIUM TRANSPORTER MEP2"/>
    <property type="match status" value="1"/>
</dbReference>
<evidence type="ECO:0000313" key="10">
    <source>
        <dbReference type="EMBL" id="CAK9028151.1"/>
    </source>
</evidence>
<keyword evidence="7 8" id="KW-0924">Ammonia transport</keyword>
<proteinExistence type="inferred from homology"/>
<dbReference type="PROSITE" id="PS01219">
    <property type="entry name" value="AMMONIUM_TRANSP"/>
    <property type="match status" value="1"/>
</dbReference>
<evidence type="ECO:0000256" key="1">
    <source>
        <dbReference type="ARBA" id="ARBA00004141"/>
    </source>
</evidence>
<evidence type="ECO:0000256" key="5">
    <source>
        <dbReference type="ARBA" id="ARBA00022989"/>
    </source>
</evidence>
<gene>
    <name evidence="10" type="ORF">SCF082_LOCUS18225</name>
</gene>
<evidence type="ECO:0000256" key="6">
    <source>
        <dbReference type="ARBA" id="ARBA00023136"/>
    </source>
</evidence>
<feature type="transmembrane region" description="Helical" evidence="8">
    <location>
        <begin position="285"/>
        <end position="302"/>
    </location>
</feature>
<protein>
    <recommendedName>
        <fullName evidence="8">Ammonium transporter</fullName>
    </recommendedName>
</protein>
<feature type="transmembrane region" description="Helical" evidence="8">
    <location>
        <begin position="261"/>
        <end position="279"/>
    </location>
</feature>
<sequence>MAVELTSTAFMMVCMALVQLMTPGLAFFYGGLVKDTSVLTMMMQSFVSMGVASIVWFLVGFSLCFGETMYFVGDPRTYLGLRGLNTNEALPDQTIPGLLFAGYQGMFAVITPALMTGAFADRFRFKPYLIFIAVWLVLVYAPWCHWVWGGGWLAQWGVWDFAGGIVVHVTAGFSALASLIVVGKREVSEEEAEDHDRPHNVPFVALGTALLWFGWFGFNAGSALATSGTAVGAAVNSEIAASVALFLWLIIDWIHRGRPGLVGLCVGSIAGLATVTPAAGFIQPWGAFILGCAAATLCYACCELRKKLGFDDALDVWGVHGMGGFIGTVLLGVLADPEECADVELAPPSCVNPGTATASMEQLGKQTCAALLAAVYSVLVTLVILKARVVTSKSITYAWGSFAASCANFSYPLPFACVSPRVHSPDQRDQMQVFLPLHGMVMPTTLSLGLMSSCVPVLTSFSHCCSLHTLYYTIVCTTRIRHRSLKSFNTAPSQLLLPPI</sequence>
<dbReference type="NCBIfam" id="TIGR00836">
    <property type="entry name" value="amt"/>
    <property type="match status" value="1"/>
</dbReference>
<name>A0ABP0KMS4_9DINO</name>
<dbReference type="InterPro" id="IPR029020">
    <property type="entry name" value="Ammonium/urea_transptr"/>
</dbReference>
<comment type="subcellular location">
    <subcellularLocation>
        <location evidence="8">Cell membrane</location>
        <topology evidence="8">Multi-pass membrane protein</topology>
    </subcellularLocation>
    <subcellularLocation>
        <location evidence="1">Membrane</location>
        <topology evidence="1">Multi-pass membrane protein</topology>
    </subcellularLocation>
</comment>
<feature type="transmembrane region" description="Helical" evidence="8">
    <location>
        <begin position="363"/>
        <end position="385"/>
    </location>
</feature>
<keyword evidence="5 8" id="KW-1133">Transmembrane helix</keyword>
<dbReference type="Proteomes" id="UP001642464">
    <property type="component" value="Unassembled WGS sequence"/>
</dbReference>
<comment type="caution">
    <text evidence="10">The sequence shown here is derived from an EMBL/GenBank/DDBJ whole genome shotgun (WGS) entry which is preliminary data.</text>
</comment>
<evidence type="ECO:0000313" key="11">
    <source>
        <dbReference type="Proteomes" id="UP001642464"/>
    </source>
</evidence>